<accession>A0A365YND8</accession>
<feature type="region of interest" description="Disordered" evidence="1">
    <location>
        <begin position="26"/>
        <end position="52"/>
    </location>
</feature>
<protein>
    <recommendedName>
        <fullName evidence="7">DUF3558 domain-containing protein</fullName>
    </recommendedName>
</protein>
<organism evidence="4 5">
    <name type="scientific">Glutamicibacter soli</name>
    <dbReference type="NCBI Taxonomy" id="453836"/>
    <lineage>
        <taxon>Bacteria</taxon>
        <taxon>Bacillati</taxon>
        <taxon>Actinomycetota</taxon>
        <taxon>Actinomycetes</taxon>
        <taxon>Micrococcales</taxon>
        <taxon>Micrococcaceae</taxon>
        <taxon>Glutamicibacter</taxon>
    </lineage>
</organism>
<comment type="caution">
    <text evidence="4">The sequence shown here is derived from an EMBL/GenBank/DDBJ whole genome shotgun (WGS) entry which is preliminary data.</text>
</comment>
<feature type="chain" id="PRO_5044585004" description="DUF3558 domain-containing protein" evidence="2">
    <location>
        <begin position="26"/>
        <end position="215"/>
    </location>
</feature>
<evidence type="ECO:0008006" key="7">
    <source>
        <dbReference type="Google" id="ProtNLM"/>
    </source>
</evidence>
<dbReference type="RefSeq" id="WP_047119517.1">
    <property type="nucleotide sequence ID" value="NZ_JBNBOD010000001.1"/>
</dbReference>
<feature type="compositionally biased region" description="Low complexity" evidence="1">
    <location>
        <begin position="26"/>
        <end position="50"/>
    </location>
</feature>
<evidence type="ECO:0000256" key="2">
    <source>
        <dbReference type="SAM" id="SignalP"/>
    </source>
</evidence>
<evidence type="ECO:0000313" key="5">
    <source>
        <dbReference type="Proteomes" id="UP000252167"/>
    </source>
</evidence>
<reference evidence="3 6" key="2">
    <citation type="submission" date="2020-01" db="EMBL/GenBank/DDBJ databases">
        <title>Glutamicibacter soli M275.</title>
        <authorList>
            <person name="Meng X."/>
        </authorList>
    </citation>
    <scope>NUCLEOTIDE SEQUENCE [LARGE SCALE GENOMIC DNA]</scope>
    <source>
        <strain evidence="3 6">M275</strain>
    </source>
</reference>
<gene>
    <name evidence="4" type="ORF">C1H84_02825</name>
    <name evidence="3" type="ORF">GT020_00470</name>
</gene>
<dbReference type="Proteomes" id="UP000252167">
    <property type="component" value="Unassembled WGS sequence"/>
</dbReference>
<proteinExistence type="predicted"/>
<evidence type="ECO:0000256" key="1">
    <source>
        <dbReference type="SAM" id="MobiDB-lite"/>
    </source>
</evidence>
<evidence type="ECO:0000313" key="3">
    <source>
        <dbReference type="EMBL" id="NAZ14549.1"/>
    </source>
</evidence>
<name>A0A365YND8_9MICC</name>
<reference evidence="4 5" key="1">
    <citation type="submission" date="2018-01" db="EMBL/GenBank/DDBJ databases">
        <title>Glutamicibacter soli strain NHPC-3 Whole genome sequence and assembly.</title>
        <authorList>
            <person name="Choudhury P."/>
            <person name="Gupta D."/>
            <person name="Sengupta K."/>
            <person name="Jawed A."/>
            <person name="Sultana N."/>
            <person name="Saha P."/>
        </authorList>
    </citation>
    <scope>NUCLEOTIDE SEQUENCE [LARGE SCALE GENOMIC DNA]</scope>
    <source>
        <strain evidence="4 5">NHPC-3</strain>
    </source>
</reference>
<dbReference type="EMBL" id="WYDN01000001">
    <property type="protein sequence ID" value="NAZ14549.1"/>
    <property type="molecule type" value="Genomic_DNA"/>
</dbReference>
<dbReference type="PROSITE" id="PS51257">
    <property type="entry name" value="PROKAR_LIPOPROTEIN"/>
    <property type="match status" value="1"/>
</dbReference>
<keyword evidence="2" id="KW-0732">Signal</keyword>
<sequence length="215" mass="22315">MRARKLLSVSAALLLGVSLSACKSADPTPSSGEAAAGAEAAPPADPPIATSGGKLPFPSCAEVAELSGGLFDGLVFADETVTTYSDNPGETDVSCIWITEAAAKQSTDLAKHATVGFTFQWEDDAFEYESLESMGMAFSTPQTEEVGAFLLNKKESLDLDGPPSLSGPQLVKGNLSIGATGIGAMAGDAVVLDFTNQDMLDVQVEILKYMESRQA</sequence>
<evidence type="ECO:0000313" key="6">
    <source>
        <dbReference type="Proteomes" id="UP000477543"/>
    </source>
</evidence>
<keyword evidence="5" id="KW-1185">Reference proteome</keyword>
<dbReference type="EMBL" id="POAF01000001">
    <property type="protein sequence ID" value="RBM04235.1"/>
    <property type="molecule type" value="Genomic_DNA"/>
</dbReference>
<dbReference type="Proteomes" id="UP000477543">
    <property type="component" value="Unassembled WGS sequence"/>
</dbReference>
<feature type="signal peptide" evidence="2">
    <location>
        <begin position="1"/>
        <end position="25"/>
    </location>
</feature>
<dbReference type="AlphaFoldDB" id="A0A365YND8"/>
<evidence type="ECO:0000313" key="4">
    <source>
        <dbReference type="EMBL" id="RBM04235.1"/>
    </source>
</evidence>